<dbReference type="EC" id="2.3.1.-" evidence="2"/>
<dbReference type="Gene3D" id="3.30.1050.10">
    <property type="entry name" value="SCP2 sterol-binding domain"/>
    <property type="match status" value="1"/>
</dbReference>
<name>A0ABS8EXW9_9FIRM</name>
<dbReference type="PANTHER" id="PTHR37817:SF1">
    <property type="entry name" value="N-ACETYLTRANSFERASE EIS"/>
    <property type="match status" value="1"/>
</dbReference>
<protein>
    <submittedName>
        <fullName evidence="2">GNAT family N-acetyltransferase</fullName>
        <ecNumber evidence="2">2.3.1.-</ecNumber>
    </submittedName>
</protein>
<dbReference type="InterPro" id="IPR016181">
    <property type="entry name" value="Acyl_CoA_acyltransferase"/>
</dbReference>
<dbReference type="Pfam" id="PF13527">
    <property type="entry name" value="Acetyltransf_9"/>
    <property type="match status" value="1"/>
</dbReference>
<dbReference type="InterPro" id="IPR051554">
    <property type="entry name" value="Acetyltransferase_Eis"/>
</dbReference>
<keyword evidence="2" id="KW-0012">Acyltransferase</keyword>
<reference evidence="2 3" key="1">
    <citation type="submission" date="2021-10" db="EMBL/GenBank/DDBJ databases">
        <title>Anaerobic single-cell dispensing facilitates the cultivation of human gut bacteria.</title>
        <authorList>
            <person name="Afrizal A."/>
        </authorList>
    </citation>
    <scope>NUCLEOTIDE SEQUENCE [LARGE SCALE GENOMIC DNA]</scope>
    <source>
        <strain evidence="2 3">CLA-AA-H246</strain>
    </source>
</reference>
<dbReference type="RefSeq" id="WP_248835665.1">
    <property type="nucleotide sequence ID" value="NZ_JAJEQE010000038.1"/>
</dbReference>
<feature type="domain" description="N-acetyltransferase" evidence="1">
    <location>
        <begin position="13"/>
        <end position="158"/>
    </location>
</feature>
<dbReference type="InterPro" id="IPR000182">
    <property type="entry name" value="GNAT_dom"/>
</dbReference>
<dbReference type="PROSITE" id="PS51186">
    <property type="entry name" value="GNAT"/>
    <property type="match status" value="1"/>
</dbReference>
<keyword evidence="2" id="KW-0808">Transferase</keyword>
<dbReference type="EMBL" id="JAJEQE010000038">
    <property type="protein sequence ID" value="MCC2149673.1"/>
    <property type="molecule type" value="Genomic_DNA"/>
</dbReference>
<dbReference type="InterPro" id="IPR036527">
    <property type="entry name" value="SCP2_sterol-bd_dom_sf"/>
</dbReference>
<evidence type="ECO:0000313" key="3">
    <source>
        <dbReference type="Proteomes" id="UP001299235"/>
    </source>
</evidence>
<dbReference type="Gene3D" id="3.40.630.30">
    <property type="match status" value="1"/>
</dbReference>
<dbReference type="PANTHER" id="PTHR37817">
    <property type="entry name" value="N-ACETYLTRANSFERASE EIS"/>
    <property type="match status" value="1"/>
</dbReference>
<accession>A0ABS8EXW9</accession>
<evidence type="ECO:0000259" key="1">
    <source>
        <dbReference type="PROSITE" id="PS51186"/>
    </source>
</evidence>
<comment type="caution">
    <text evidence="2">The sequence shown here is derived from an EMBL/GenBank/DDBJ whole genome shotgun (WGS) entry which is preliminary data.</text>
</comment>
<keyword evidence="3" id="KW-1185">Reference proteome</keyword>
<dbReference type="SUPFAM" id="SSF55729">
    <property type="entry name" value="Acyl-CoA N-acyltransferases (Nat)"/>
    <property type="match status" value="1"/>
</dbReference>
<proteinExistence type="predicted"/>
<dbReference type="Proteomes" id="UP001299235">
    <property type="component" value="Unassembled WGS sequence"/>
</dbReference>
<organism evidence="2 3">
    <name type="scientific">Hominisplanchenecus faecis</name>
    <dbReference type="NCBI Taxonomy" id="2885351"/>
    <lineage>
        <taxon>Bacteria</taxon>
        <taxon>Bacillati</taxon>
        <taxon>Bacillota</taxon>
        <taxon>Clostridia</taxon>
        <taxon>Lachnospirales</taxon>
        <taxon>Lachnospiraceae</taxon>
        <taxon>Hominisplanchenecus</taxon>
    </lineage>
</organism>
<evidence type="ECO:0000313" key="2">
    <source>
        <dbReference type="EMBL" id="MCC2149673.1"/>
    </source>
</evidence>
<dbReference type="GO" id="GO:0016746">
    <property type="term" value="F:acyltransferase activity"/>
    <property type="evidence" value="ECO:0007669"/>
    <property type="project" value="UniProtKB-KW"/>
</dbReference>
<sequence length="381" mass="44181">MDKCVKRLGMGITSGKAAKAVENQRARKLYEEIFDEDSPAFVDYYFRVKAAENEIFVVENEKQEILATLHLNPYKMMFCGEKAKTNYIVAVATRADCRHQGMMRSLLQASLQEMYRREETFTWLMPAAEAIYRPFGFRFIYEKNKMTVTADVLQRAETDENWQIHSDQEVSGDIFCEEAKKEDLAELACFAEKQLSKLAEVYTVHDIAYFEQRMQEVGCEGGSLILIRKEKEICGYFLALKKDREAWEIVVEDAVQKKAFPAVLHWFGASEEKCTFTAFPQIWEQYAQSENVPAIMGRIVHLERFVCCLKIKKEQEWKIRLTDSLVPENNGYFIIKTGIEGGNLIRVENLSEKEKKMFCSMDIGQLTEELFRLPVFLNEVV</sequence>
<gene>
    <name evidence="2" type="ORF">LKD42_10470</name>
</gene>